<keyword evidence="2 4" id="KW-0812">Transmembrane</keyword>
<evidence type="ECO:0000256" key="2">
    <source>
        <dbReference type="SAM" id="Phobius"/>
    </source>
</evidence>
<evidence type="ECO:0000313" key="4">
    <source>
        <dbReference type="EMBL" id="KAG7474343.1"/>
    </source>
</evidence>
<gene>
    <name evidence="5" type="ORF">JOB18_006752</name>
</gene>
<keyword evidence="4" id="KW-0378">Hydrolase</keyword>
<evidence type="ECO:0000256" key="1">
    <source>
        <dbReference type="ARBA" id="ARBA00023157"/>
    </source>
</evidence>
<dbReference type="EMBL" id="JAGKHQ010000021">
    <property type="protein sequence ID" value="KAG7474344.1"/>
    <property type="molecule type" value="Genomic_DNA"/>
</dbReference>
<reference evidence="5" key="2">
    <citation type="submission" date="2021-03" db="EMBL/GenBank/DDBJ databases">
        <authorList>
            <person name="Guerrero-Cozar I."/>
            <person name="Gomez-Garrido J."/>
            <person name="Berbel C."/>
            <person name="Martinez-Blanch J.F."/>
            <person name="Alioto T."/>
            <person name="Claros M.G."/>
            <person name="Gagnaire P.A."/>
            <person name="Manchado M."/>
        </authorList>
    </citation>
    <scope>NUCLEOTIDE SEQUENCE</scope>
    <source>
        <strain evidence="5">Sse05_10M</strain>
        <tissue evidence="5">Blood</tissue>
    </source>
</reference>
<dbReference type="PANTHER" id="PTHR24252:SF7">
    <property type="entry name" value="HYALIN"/>
    <property type="match status" value="1"/>
</dbReference>
<organism evidence="5 6">
    <name type="scientific">Solea senegalensis</name>
    <name type="common">Senegalese sole</name>
    <dbReference type="NCBI Taxonomy" id="28829"/>
    <lineage>
        <taxon>Eukaryota</taxon>
        <taxon>Metazoa</taxon>
        <taxon>Chordata</taxon>
        <taxon>Craniata</taxon>
        <taxon>Vertebrata</taxon>
        <taxon>Euteleostomi</taxon>
        <taxon>Actinopterygii</taxon>
        <taxon>Neopterygii</taxon>
        <taxon>Teleostei</taxon>
        <taxon>Neoteleostei</taxon>
        <taxon>Acanthomorphata</taxon>
        <taxon>Carangaria</taxon>
        <taxon>Pleuronectiformes</taxon>
        <taxon>Pleuronectoidei</taxon>
        <taxon>Soleidae</taxon>
        <taxon>Solea</taxon>
    </lineage>
</organism>
<dbReference type="GO" id="GO:0006508">
    <property type="term" value="P:proteolysis"/>
    <property type="evidence" value="ECO:0007669"/>
    <property type="project" value="UniProtKB-KW"/>
</dbReference>
<dbReference type="AlphaFoldDB" id="A0AAV6PPL3"/>
<evidence type="ECO:0000313" key="5">
    <source>
        <dbReference type="EMBL" id="KAG7474344.1"/>
    </source>
</evidence>
<dbReference type="EMBL" id="JAGKHQ010000021">
    <property type="protein sequence ID" value="KAG7474343.1"/>
    <property type="molecule type" value="Genomic_DNA"/>
</dbReference>
<dbReference type="FunFam" id="2.40.10.10:FF:000068">
    <property type="entry name" value="transmembrane protease serine 2"/>
    <property type="match status" value="1"/>
</dbReference>
<protein>
    <submittedName>
        <fullName evidence="4">Transmembrane protease serine 6-like</fullName>
    </submittedName>
</protein>
<dbReference type="InterPro" id="IPR018114">
    <property type="entry name" value="TRYPSIN_HIS"/>
</dbReference>
<dbReference type="PROSITE" id="PS00134">
    <property type="entry name" value="TRYPSIN_HIS"/>
    <property type="match status" value="1"/>
</dbReference>
<keyword evidence="2" id="KW-1133">Transmembrane helix</keyword>
<dbReference type="SMART" id="SM00020">
    <property type="entry name" value="Tryp_SPc"/>
    <property type="match status" value="1"/>
</dbReference>
<dbReference type="InterPro" id="IPR001254">
    <property type="entry name" value="Trypsin_dom"/>
</dbReference>
<dbReference type="PANTHER" id="PTHR24252">
    <property type="entry name" value="ACROSIN-RELATED"/>
    <property type="match status" value="1"/>
</dbReference>
<keyword evidence="1" id="KW-1015">Disulfide bond</keyword>
<keyword evidence="4" id="KW-0645">Protease</keyword>
<dbReference type="Proteomes" id="UP000693946">
    <property type="component" value="Linkage Group LG9"/>
</dbReference>
<feature type="transmembrane region" description="Helical" evidence="2">
    <location>
        <begin position="151"/>
        <end position="175"/>
    </location>
</feature>
<dbReference type="PROSITE" id="PS50240">
    <property type="entry name" value="TRYPSIN_DOM"/>
    <property type="match status" value="1"/>
</dbReference>
<name>A0AAV6PPL3_SOLSE</name>
<keyword evidence="2" id="KW-0472">Membrane</keyword>
<dbReference type="CDD" id="cd00190">
    <property type="entry name" value="Tryp_SPc"/>
    <property type="match status" value="1"/>
</dbReference>
<evidence type="ECO:0000313" key="6">
    <source>
        <dbReference type="Proteomes" id="UP000693946"/>
    </source>
</evidence>
<sequence>MKLISGDTNMDFQVQIDNISTCDAQQSSAQHWSPTSVQTSVSHEVLSISSLVPSTALILVPSSQPTIQGKQFSEFPFFSEFITEPKVPETTRHQNTLTSPIPCSESPLDVEQRKLSDGGPLEEGSVGLMLPKGLPVEEPDAVSQVCSSRDLLLIVSFPLIIVLIISSALLVKFLVFPSEVSESPPLCGAKDNCSVPTPVSFLSKYPVNQTENITADCRVQVNDGRRIVGGTMAASGRWGWQVSMHWRGRHVCGGAIIAPYWVITAAHCFVEEMSGVADWLVVVDTERIEDTSVGKRYRALQVLHHPLFNTYNNDYDVGLLRTITDIDLTAAVRPVCLPRPNDFFPPGAACWITGWGYVHEGG</sequence>
<dbReference type="GO" id="GO:0004252">
    <property type="term" value="F:serine-type endopeptidase activity"/>
    <property type="evidence" value="ECO:0007669"/>
    <property type="project" value="InterPro"/>
</dbReference>
<feature type="domain" description="Peptidase S1" evidence="3">
    <location>
        <begin position="227"/>
        <end position="362"/>
    </location>
</feature>
<proteinExistence type="predicted"/>
<accession>A0AAV6PPL3</accession>
<keyword evidence="6" id="KW-1185">Reference proteome</keyword>
<comment type="caution">
    <text evidence="5">The sequence shown here is derived from an EMBL/GenBank/DDBJ whole genome shotgun (WGS) entry which is preliminary data.</text>
</comment>
<dbReference type="Pfam" id="PF00089">
    <property type="entry name" value="Trypsin"/>
    <property type="match status" value="1"/>
</dbReference>
<evidence type="ECO:0000259" key="3">
    <source>
        <dbReference type="PROSITE" id="PS50240"/>
    </source>
</evidence>
<reference evidence="5 6" key="1">
    <citation type="journal article" date="2021" name="Sci. Rep.">
        <title>Chromosome anchoring in Senegalese sole (Solea senegalensis) reveals sex-associated markers and genome rearrangements in flatfish.</title>
        <authorList>
            <person name="Guerrero-Cozar I."/>
            <person name="Gomez-Garrido J."/>
            <person name="Berbel C."/>
            <person name="Martinez-Blanch J.F."/>
            <person name="Alioto T."/>
            <person name="Claros M.G."/>
            <person name="Gagnaire P.A."/>
            <person name="Manchado M."/>
        </authorList>
    </citation>
    <scope>NUCLEOTIDE SEQUENCE [LARGE SCALE GENOMIC DNA]</scope>
    <source>
        <strain evidence="5">Sse05_10M</strain>
    </source>
</reference>